<dbReference type="GO" id="GO:0005765">
    <property type="term" value="C:lysosomal membrane"/>
    <property type="evidence" value="ECO:0007669"/>
    <property type="project" value="UniProtKB-SubCell"/>
</dbReference>
<dbReference type="RefSeq" id="WP_011523286.1">
    <property type="nucleotide sequence ID" value="NC_008009.1"/>
</dbReference>
<dbReference type="InterPro" id="IPR052187">
    <property type="entry name" value="MFSD1"/>
</dbReference>
<dbReference type="EMBL" id="CP000360">
    <property type="protein sequence ID" value="ABF41485.1"/>
    <property type="molecule type" value="Genomic_DNA"/>
</dbReference>
<dbReference type="Pfam" id="PF07690">
    <property type="entry name" value="MFS_1"/>
    <property type="match status" value="1"/>
</dbReference>
<dbReference type="InterPro" id="IPR011701">
    <property type="entry name" value="MFS"/>
</dbReference>
<keyword evidence="28" id="KW-1185">Reference proteome</keyword>
<dbReference type="InterPro" id="IPR036259">
    <property type="entry name" value="MFS_trans_sf"/>
</dbReference>
<comment type="catalytic activity">
    <reaction evidence="8">
        <text>L-lysyl-L-alanine(out) = L-lysyl-L-alanine(in)</text>
        <dbReference type="Rhea" id="RHEA:79399"/>
        <dbReference type="ChEBI" id="CHEBI:229954"/>
    </reaction>
</comment>
<dbReference type="SUPFAM" id="SSF103473">
    <property type="entry name" value="MFS general substrate transporter"/>
    <property type="match status" value="1"/>
</dbReference>
<comment type="catalytic activity">
    <reaction evidence="9">
        <text>L-histidyl-glycine(out) = L-histidyl-glycine(in)</text>
        <dbReference type="Rhea" id="RHEA:79395"/>
        <dbReference type="ChEBI" id="CHEBI:229957"/>
    </reaction>
</comment>
<dbReference type="STRING" id="204669.Acid345_2484"/>
<evidence type="ECO:0000256" key="9">
    <source>
        <dbReference type="ARBA" id="ARBA00044878"/>
    </source>
</evidence>
<gene>
    <name evidence="27" type="ordered locus">Acid345_2484</name>
</gene>
<comment type="catalytic activity">
    <reaction evidence="17">
        <text>L-arginyl-glycine(out) = L-arginyl-glycine(in)</text>
        <dbReference type="Rhea" id="RHEA:79391"/>
        <dbReference type="ChEBI" id="CHEBI:229955"/>
    </reaction>
</comment>
<comment type="subunit">
    <text evidence="24">Homodimer. Interacts with lysosomal protein GLMP (via lumenal domain); the interaction starts while both proteins are still in the endoplasmic reticulum and is required for stabilization of MFSD1 in lysosomes but has no direct effect on its targeting to lysosomes or transporter activity.</text>
</comment>
<evidence type="ECO:0000256" key="1">
    <source>
        <dbReference type="ARBA" id="ARBA00004155"/>
    </source>
</evidence>
<feature type="transmembrane region" description="Helical" evidence="25">
    <location>
        <begin position="301"/>
        <end position="324"/>
    </location>
</feature>
<evidence type="ECO:0000256" key="14">
    <source>
        <dbReference type="ARBA" id="ARBA00044898"/>
    </source>
</evidence>
<dbReference type="PROSITE" id="PS50850">
    <property type="entry name" value="MFS"/>
    <property type="match status" value="1"/>
</dbReference>
<dbReference type="PANTHER" id="PTHR23512:SF3">
    <property type="entry name" value="MAJOR FACILITATOR SUPERFAMILY DOMAIN-CONTAINING PROTEIN 1"/>
    <property type="match status" value="1"/>
</dbReference>
<dbReference type="PANTHER" id="PTHR23512">
    <property type="entry name" value="MAJOR FACILITATOR SUPERFAMILY DOMAIN-CONTAINING PROTEIN 1"/>
    <property type="match status" value="1"/>
</dbReference>
<comment type="catalytic activity">
    <reaction evidence="12">
        <text>L-lysyl-L-alpha-amino acid(out) = L-lysyl-L-alpha-amino acid(in)</text>
        <dbReference type="Rhea" id="RHEA:79387"/>
        <dbReference type="ChEBI" id="CHEBI:229965"/>
    </reaction>
</comment>
<feature type="transmembrane region" description="Helical" evidence="25">
    <location>
        <begin position="88"/>
        <end position="105"/>
    </location>
</feature>
<dbReference type="EnsemblBacteria" id="ABF41485">
    <property type="protein sequence ID" value="ABF41485"/>
    <property type="gene ID" value="Acid345_2484"/>
</dbReference>
<evidence type="ECO:0000256" key="17">
    <source>
        <dbReference type="ARBA" id="ARBA00044903"/>
    </source>
</evidence>
<protein>
    <recommendedName>
        <fullName evidence="21">Lysosomal dipeptide transporter MFSD1</fullName>
    </recommendedName>
    <alternativeName>
        <fullName evidence="22">Major facilitator superfamily domain-containing protein 1</fullName>
    </alternativeName>
</protein>
<dbReference type="InterPro" id="IPR020846">
    <property type="entry name" value="MFS_dom"/>
</dbReference>
<dbReference type="HOGENOM" id="CLU_024694_3_1_0"/>
<keyword evidence="4 25" id="KW-0812">Transmembrane</keyword>
<evidence type="ECO:0000256" key="23">
    <source>
        <dbReference type="ARBA" id="ARBA00045709"/>
    </source>
</evidence>
<comment type="catalytic activity">
    <reaction evidence="18">
        <text>L-histidyl-L-alpha-amino acid(out) = L-histidyl-L-alpha-amino acid(in)</text>
        <dbReference type="Rhea" id="RHEA:79379"/>
        <dbReference type="ChEBI" id="CHEBI:229964"/>
    </reaction>
</comment>
<evidence type="ECO:0000256" key="7">
    <source>
        <dbReference type="ARBA" id="ARBA00023228"/>
    </source>
</evidence>
<evidence type="ECO:0000313" key="27">
    <source>
        <dbReference type="EMBL" id="ABF41485.1"/>
    </source>
</evidence>
<keyword evidence="3" id="KW-0813">Transport</keyword>
<evidence type="ECO:0000256" key="19">
    <source>
        <dbReference type="ARBA" id="ARBA00044919"/>
    </source>
</evidence>
<feature type="transmembrane region" description="Helical" evidence="25">
    <location>
        <begin position="19"/>
        <end position="36"/>
    </location>
</feature>
<evidence type="ECO:0000256" key="2">
    <source>
        <dbReference type="ARBA" id="ARBA00008335"/>
    </source>
</evidence>
<evidence type="ECO:0000256" key="25">
    <source>
        <dbReference type="SAM" id="Phobius"/>
    </source>
</evidence>
<comment type="catalytic activity">
    <reaction evidence="10">
        <text>L-alpha-aminoacyl-L-arginine(out) = L-alpha-aminoacyl-L-arginine(in)</text>
        <dbReference type="Rhea" id="RHEA:79367"/>
        <dbReference type="ChEBI" id="CHEBI:229968"/>
    </reaction>
</comment>
<feature type="domain" description="Major facilitator superfamily (MFS) profile" evidence="26">
    <location>
        <begin position="21"/>
        <end position="451"/>
    </location>
</feature>
<evidence type="ECO:0000256" key="15">
    <source>
        <dbReference type="ARBA" id="ARBA00044899"/>
    </source>
</evidence>
<feature type="transmembrane region" description="Helical" evidence="25">
    <location>
        <begin position="428"/>
        <end position="446"/>
    </location>
</feature>
<evidence type="ECO:0000256" key="20">
    <source>
        <dbReference type="ARBA" id="ARBA00044924"/>
    </source>
</evidence>
<evidence type="ECO:0000256" key="3">
    <source>
        <dbReference type="ARBA" id="ARBA00022448"/>
    </source>
</evidence>
<feature type="transmembrane region" description="Helical" evidence="25">
    <location>
        <begin position="215"/>
        <end position="235"/>
    </location>
</feature>
<dbReference type="GO" id="GO:0022857">
    <property type="term" value="F:transmembrane transporter activity"/>
    <property type="evidence" value="ECO:0007669"/>
    <property type="project" value="InterPro"/>
</dbReference>
<comment type="catalytic activity">
    <reaction evidence="15">
        <text>L-arginyl-L-alpha-amino acid(out) = L-arginyl-L-alpha-amino acid(in)</text>
        <dbReference type="Rhea" id="RHEA:79371"/>
        <dbReference type="ChEBI" id="CHEBI:84315"/>
    </reaction>
</comment>
<comment type="catalytic activity">
    <reaction evidence="13">
        <text>L-alpha-aminoacyl-L-lysine(out) = L-alpha-aminoacyl-L-lysine(in)</text>
        <dbReference type="Rhea" id="RHEA:79383"/>
        <dbReference type="ChEBI" id="CHEBI:229966"/>
    </reaction>
</comment>
<evidence type="ECO:0000256" key="5">
    <source>
        <dbReference type="ARBA" id="ARBA00022989"/>
    </source>
</evidence>
<feature type="transmembrane region" description="Helical" evidence="25">
    <location>
        <begin position="331"/>
        <end position="353"/>
    </location>
</feature>
<evidence type="ECO:0000313" key="28">
    <source>
        <dbReference type="Proteomes" id="UP000002432"/>
    </source>
</evidence>
<evidence type="ECO:0000256" key="24">
    <source>
        <dbReference type="ARBA" id="ARBA00046376"/>
    </source>
</evidence>
<comment type="catalytic activity">
    <reaction evidence="11">
        <text>L-alpha-aminoacyl-L-histidine(out) = L-alpha-aminoacyl-L-histidine(in)</text>
        <dbReference type="Rhea" id="RHEA:79375"/>
        <dbReference type="ChEBI" id="CHEBI:229967"/>
    </reaction>
</comment>
<keyword evidence="6 25" id="KW-0472">Membrane</keyword>
<feature type="transmembrane region" description="Helical" evidence="25">
    <location>
        <begin position="259"/>
        <end position="281"/>
    </location>
</feature>
<dbReference type="AlphaFoldDB" id="Q1INR5"/>
<evidence type="ECO:0000256" key="10">
    <source>
        <dbReference type="ARBA" id="ARBA00044881"/>
    </source>
</evidence>
<organism evidence="27 28">
    <name type="scientific">Koribacter versatilis (strain Ellin345)</name>
    <dbReference type="NCBI Taxonomy" id="204669"/>
    <lineage>
        <taxon>Bacteria</taxon>
        <taxon>Pseudomonadati</taxon>
        <taxon>Acidobacteriota</taxon>
        <taxon>Terriglobia</taxon>
        <taxon>Terriglobales</taxon>
        <taxon>Candidatus Korobacteraceae</taxon>
        <taxon>Candidatus Korobacter</taxon>
    </lineage>
</organism>
<comment type="similarity">
    <text evidence="2">Belongs to the major facilitator superfamily.</text>
</comment>
<dbReference type="Gene3D" id="1.20.1250.20">
    <property type="entry name" value="MFS general substrate transporter like domains"/>
    <property type="match status" value="2"/>
</dbReference>
<feature type="transmembrane region" description="Helical" evidence="25">
    <location>
        <begin position="388"/>
        <end position="408"/>
    </location>
</feature>
<evidence type="ECO:0000256" key="11">
    <source>
        <dbReference type="ARBA" id="ARBA00044884"/>
    </source>
</evidence>
<comment type="function">
    <text evidence="23">Lysosomal dipeptide uniporter that selectively exports lysine, arginine or histidine-containing dipeptides with a net positive charge from the lysosome lumen into the cytosol. Could play a role in a specific type of protein O-glycosylation indirectly regulating macrophages migration and tissue invasion. Also essential for liver homeostasis.</text>
</comment>
<evidence type="ECO:0000256" key="21">
    <source>
        <dbReference type="ARBA" id="ARBA00044985"/>
    </source>
</evidence>
<evidence type="ECO:0000259" key="26">
    <source>
        <dbReference type="PROSITE" id="PS50850"/>
    </source>
</evidence>
<feature type="transmembrane region" description="Helical" evidence="25">
    <location>
        <begin position="359"/>
        <end position="381"/>
    </location>
</feature>
<dbReference type="KEGG" id="aba:Acid345_2484"/>
<proteinExistence type="inferred from homology"/>
<evidence type="ECO:0000256" key="18">
    <source>
        <dbReference type="ARBA" id="ARBA00044912"/>
    </source>
</evidence>
<evidence type="ECO:0000256" key="8">
    <source>
        <dbReference type="ARBA" id="ARBA00044876"/>
    </source>
</evidence>
<evidence type="ECO:0000256" key="4">
    <source>
        <dbReference type="ARBA" id="ARBA00022692"/>
    </source>
</evidence>
<keyword evidence="7" id="KW-0458">Lysosome</keyword>
<comment type="catalytic activity">
    <reaction evidence="16">
        <text>L-lysyl-L-lysine(out) = L-lysyl-L-lysine(in)</text>
        <dbReference type="Rhea" id="RHEA:79403"/>
        <dbReference type="ChEBI" id="CHEBI:229956"/>
    </reaction>
</comment>
<feature type="transmembrane region" description="Helical" evidence="25">
    <location>
        <begin position="183"/>
        <end position="203"/>
    </location>
</feature>
<comment type="catalytic activity">
    <reaction evidence="14">
        <text>L-aspartyl-L-lysine(out) = L-aspartyl-L-lysine(in)</text>
        <dbReference type="Rhea" id="RHEA:79411"/>
        <dbReference type="ChEBI" id="CHEBI:229953"/>
    </reaction>
</comment>
<comment type="catalytic activity">
    <reaction evidence="19">
        <text>L-alanyl-L-lysine(out) = L-alanyl-L-lysine(in)</text>
        <dbReference type="Rhea" id="RHEA:79415"/>
        <dbReference type="ChEBI" id="CHEBI:192470"/>
    </reaction>
</comment>
<comment type="catalytic activity">
    <reaction evidence="20">
        <text>L-lysyl-glycine(out) = L-lysyl-glycine(in)</text>
        <dbReference type="Rhea" id="RHEA:79407"/>
        <dbReference type="ChEBI" id="CHEBI:191202"/>
    </reaction>
</comment>
<dbReference type="Proteomes" id="UP000002432">
    <property type="component" value="Chromosome"/>
</dbReference>
<reference evidence="27 28" key="1">
    <citation type="journal article" date="2009" name="Appl. Environ. Microbiol.">
        <title>Three genomes from the phylum Acidobacteria provide insight into the lifestyles of these microorganisms in soils.</title>
        <authorList>
            <person name="Ward N.L."/>
            <person name="Challacombe J.F."/>
            <person name="Janssen P.H."/>
            <person name="Henrissat B."/>
            <person name="Coutinho P.M."/>
            <person name="Wu M."/>
            <person name="Xie G."/>
            <person name="Haft D.H."/>
            <person name="Sait M."/>
            <person name="Badger J."/>
            <person name="Barabote R.D."/>
            <person name="Bradley B."/>
            <person name="Brettin T.S."/>
            <person name="Brinkac L.M."/>
            <person name="Bruce D."/>
            <person name="Creasy T."/>
            <person name="Daugherty S.C."/>
            <person name="Davidsen T.M."/>
            <person name="DeBoy R.T."/>
            <person name="Detter J.C."/>
            <person name="Dodson R.J."/>
            <person name="Durkin A.S."/>
            <person name="Ganapathy A."/>
            <person name="Gwinn-Giglio M."/>
            <person name="Han C.S."/>
            <person name="Khouri H."/>
            <person name="Kiss H."/>
            <person name="Kothari S.P."/>
            <person name="Madupu R."/>
            <person name="Nelson K.E."/>
            <person name="Nelson W.C."/>
            <person name="Paulsen I."/>
            <person name="Penn K."/>
            <person name="Ren Q."/>
            <person name="Rosovitz M.J."/>
            <person name="Selengut J.D."/>
            <person name="Shrivastava S."/>
            <person name="Sullivan S.A."/>
            <person name="Tapia R."/>
            <person name="Thompson L.S."/>
            <person name="Watkins K.L."/>
            <person name="Yang Q."/>
            <person name="Yu C."/>
            <person name="Zafar N."/>
            <person name="Zhou L."/>
            <person name="Kuske C.R."/>
        </authorList>
    </citation>
    <scope>NUCLEOTIDE SEQUENCE [LARGE SCALE GENOMIC DNA]</scope>
    <source>
        <strain evidence="27 28">Ellin345</strain>
    </source>
</reference>
<sequence length="465" mass="51129">MSESVAVVERPQPSKSYRWIVLIFVSLAMFGSYYAYDALSPVADLLSKQLGFTDSYIGLLQGIYSFPNIFTVVLGGLLIDRLGVKKSTFLFGVLCFVGTVITVVNPPHWLQSAAPTVAVAVSKPFGIFGADVENSLRVALGNSRFIVMAFGRLVFGMGAESLNVAVTTLLAKWFRGKELSFAFGVNLTICRLGTFAALNSPTWARSAYEDWRPPFLIATSVCSLCVVGAIVYWLMENYADSHYALSSASKPDKIVWKDIFNFGLSYWYIVGLCILFYSGIFPFQTFAVKYFMDAHGTTREFGGFLSSMLTLFAMIATPLFGLMVDKIGKRALFMMFGSLLLIPVYLIMAYVHVSLYVPMAMMGIAFSLIPAVMWPSVAYIVDESKLGTAYGVMTMIQNIGLFGFNLLIGWENDHAGASAANPNGYRLGMWTFSIVGFLAMFCAFLLRQRETGPHGHGLETITAKG</sequence>
<evidence type="ECO:0000256" key="22">
    <source>
        <dbReference type="ARBA" id="ARBA00045018"/>
    </source>
</evidence>
<name>Q1INR5_KORVE</name>
<keyword evidence="5 25" id="KW-1133">Transmembrane helix</keyword>
<accession>Q1INR5</accession>
<evidence type="ECO:0000256" key="16">
    <source>
        <dbReference type="ARBA" id="ARBA00044900"/>
    </source>
</evidence>
<comment type="subcellular location">
    <subcellularLocation>
        <location evidence="1">Lysosome membrane</location>
        <topology evidence="1">Multi-pass membrane protein</topology>
    </subcellularLocation>
</comment>
<feature type="transmembrane region" description="Helical" evidence="25">
    <location>
        <begin position="56"/>
        <end position="79"/>
    </location>
</feature>
<feature type="transmembrane region" description="Helical" evidence="25">
    <location>
        <begin position="145"/>
        <end position="171"/>
    </location>
</feature>
<evidence type="ECO:0000256" key="13">
    <source>
        <dbReference type="ARBA" id="ARBA00044893"/>
    </source>
</evidence>
<dbReference type="eggNOG" id="COG2814">
    <property type="taxonomic scope" value="Bacteria"/>
</dbReference>
<evidence type="ECO:0000256" key="6">
    <source>
        <dbReference type="ARBA" id="ARBA00023136"/>
    </source>
</evidence>
<evidence type="ECO:0000256" key="12">
    <source>
        <dbReference type="ARBA" id="ARBA00044891"/>
    </source>
</evidence>